<evidence type="ECO:0000256" key="8">
    <source>
        <dbReference type="RuleBase" id="RU361154"/>
    </source>
</evidence>
<evidence type="ECO:0000256" key="5">
    <source>
        <dbReference type="ARBA" id="ARBA00022801"/>
    </source>
</evidence>
<dbReference type="InterPro" id="IPR011013">
    <property type="entry name" value="Gal_mutarotase_sf_dom"/>
</dbReference>
<evidence type="ECO:0000256" key="1">
    <source>
        <dbReference type="ARBA" id="ARBA00001412"/>
    </source>
</evidence>
<dbReference type="PRINTS" id="PR00132">
    <property type="entry name" value="GLHYDRLASE2"/>
</dbReference>
<dbReference type="PANTHER" id="PTHR46323">
    <property type="entry name" value="BETA-GALACTOSIDASE"/>
    <property type="match status" value="1"/>
</dbReference>
<feature type="domain" description="Beta galactosidase small chain/" evidence="9">
    <location>
        <begin position="755"/>
        <end position="1021"/>
    </location>
</feature>
<dbReference type="InterPro" id="IPR014718">
    <property type="entry name" value="GH-type_carb-bd"/>
</dbReference>
<dbReference type="Pfam" id="PF16353">
    <property type="entry name" value="LacZ_4"/>
    <property type="match status" value="1"/>
</dbReference>
<reference evidence="10 11" key="1">
    <citation type="submission" date="2019-05" db="EMBL/GenBank/DDBJ databases">
        <title>Streptomyces sp. NEAU-C151, a novel actinomycete isolated from soil.</title>
        <authorList>
            <person name="Han L."/>
            <person name="Jiang H."/>
        </authorList>
    </citation>
    <scope>NUCLEOTIDE SEQUENCE [LARGE SCALE GENOMIC DNA]</scope>
    <source>
        <strain evidence="10 11">NEAU-C151</strain>
    </source>
</reference>
<dbReference type="Proteomes" id="UP000305906">
    <property type="component" value="Unassembled WGS sequence"/>
</dbReference>
<dbReference type="Gene3D" id="2.70.98.10">
    <property type="match status" value="1"/>
</dbReference>
<comment type="similarity">
    <text evidence="2 8">Belongs to the glycosyl hydrolase 2 family.</text>
</comment>
<dbReference type="EMBL" id="VBZC01000007">
    <property type="protein sequence ID" value="TLS46677.1"/>
    <property type="molecule type" value="Genomic_DNA"/>
</dbReference>
<dbReference type="SUPFAM" id="SSF49303">
    <property type="entry name" value="beta-Galactosidase/glucuronidase domain"/>
    <property type="match status" value="2"/>
</dbReference>
<comment type="caution">
    <text evidence="10">The sequence shown here is derived from an EMBL/GenBank/DDBJ whole genome shotgun (WGS) entry which is preliminary data.</text>
</comment>
<dbReference type="InterPro" id="IPR050347">
    <property type="entry name" value="Bact_Beta-galactosidase"/>
</dbReference>
<protein>
    <recommendedName>
        <fullName evidence="4 8">Beta-galactosidase</fullName>
        <ecNumber evidence="3 8">3.2.1.23</ecNumber>
    </recommendedName>
    <alternativeName>
        <fullName evidence="7 8">Lactase</fullName>
    </alternativeName>
</protein>
<evidence type="ECO:0000256" key="6">
    <source>
        <dbReference type="ARBA" id="ARBA00023295"/>
    </source>
</evidence>
<name>A0A5R9FRS1_9ACTN</name>
<evidence type="ECO:0000256" key="3">
    <source>
        <dbReference type="ARBA" id="ARBA00012756"/>
    </source>
</evidence>
<dbReference type="Pfam" id="PF02929">
    <property type="entry name" value="Bgal_small_N"/>
    <property type="match status" value="1"/>
</dbReference>
<dbReference type="InterPro" id="IPR017853">
    <property type="entry name" value="GH"/>
</dbReference>
<dbReference type="InterPro" id="IPR006104">
    <property type="entry name" value="Glyco_hydro_2_N"/>
</dbReference>
<dbReference type="EC" id="3.2.1.23" evidence="3 8"/>
<dbReference type="GO" id="GO:0030246">
    <property type="term" value="F:carbohydrate binding"/>
    <property type="evidence" value="ECO:0007669"/>
    <property type="project" value="InterPro"/>
</dbReference>
<dbReference type="SUPFAM" id="SSF51445">
    <property type="entry name" value="(Trans)glycosidases"/>
    <property type="match status" value="1"/>
</dbReference>
<dbReference type="PANTHER" id="PTHR46323:SF2">
    <property type="entry name" value="BETA-GALACTOSIDASE"/>
    <property type="match status" value="1"/>
</dbReference>
<keyword evidence="5 8" id="KW-0378">Hydrolase</keyword>
<dbReference type="Pfam" id="PF00703">
    <property type="entry name" value="Glyco_hydro_2"/>
    <property type="match status" value="1"/>
</dbReference>
<comment type="catalytic activity">
    <reaction evidence="1 8">
        <text>Hydrolysis of terminal non-reducing beta-D-galactose residues in beta-D-galactosides.</text>
        <dbReference type="EC" id="3.2.1.23"/>
    </reaction>
</comment>
<sequence length="1030" mass="112181">MTSSRALPLCLWDAPDVSGWRRLPMHAVSRRDHGTRIALDGRWRFQLLPAPESPLADRWAELVVPGCWTMQDFDDIHGVGDLPQYTNFRMPWPEPPPHLPPGNPTGVHEREVDIPAAWAGRRVVLHVGAAESVLIAEVNGEPVGGGKDAHLASEFDVTEAIRAGDSNTVRLTVVKWSDATYVEDQDHWWHGGITRSVFLYATDSLYLADVRVKADLTDLTDLTDLNSPGTGRLRVDVDARHTAGFLPGGWHVSGHLEDRRGAGPARPLAAEAVEDHRASDWQGQATLTAGVPEVRAWSAETPELYDLTVRLHHPDGTVADETRCHVGFRTVEIEGRDLLINGERVLVRGVNRHDFHPLTGRVLTEEDLRADLTTMKRFGFNAVRTSHYPNDPALLDLADELGLYVVDEADIESHGHYDEMAHDPGYRGAFLERVARMVTRDKNHPSVVIWSLGNESGYGSHHDAAAGWLRRYDPTRPLQYEGALGGDWSRSGTATDIICPMYTSIDRIVAHATSGGQTKPLILCEYSHAMGNGNGSLADYWTAIESTPGLQGGFIWEFWDHGILQRLSDGRPAGPGTIGGYADGVTTPGHRWAYGGDFGDSPHDGAFCADGLVLPDRTPKPGMYEHRELAAPVRLELLDSGEVLVRNRQHFRDLGWLTGEWRLEPAGPAAPGDAIDASGVHGSAVTAPAELPRIGPGDSRAVPVPPGLLALLPEAGEVWLTLRVSTAADETWAPRGTELCAPQVRLRGETRGLPTRAGAATPTGTPDRIEVDDQGFLVHPLLTAPPTLSLWRAPTDNDRLAGVADRWEEQGLPSPERTLTDIKRDGERLVVRAEYTTVAGVVLHEQAFTALAGGVLLLEETAEVPDALDDLARVGTVFSVTSGLDRVEWFGHGPGETYPDRYAGGPVGRYRCLVRDLFTPYVRPQESGGRHGVRWFTLAAREGSGPALAVHLDVPRQVGLTHFTASDLAAAHHHDELTARPHLTVHLDAAHRGLGTASCGPDTLPPYLVGPGRYHWSWTLRGRSSGQPAS</sequence>
<dbReference type="PROSITE" id="PS00608">
    <property type="entry name" value="GLYCOSYL_HYDROL_F2_2"/>
    <property type="match status" value="1"/>
</dbReference>
<dbReference type="InterPro" id="IPR006102">
    <property type="entry name" value="Ig-like_GH2"/>
</dbReference>
<dbReference type="GO" id="GO:0009341">
    <property type="term" value="C:beta-galactosidase complex"/>
    <property type="evidence" value="ECO:0007669"/>
    <property type="project" value="InterPro"/>
</dbReference>
<dbReference type="InterPro" id="IPR032312">
    <property type="entry name" value="LacZ_4"/>
</dbReference>
<dbReference type="GO" id="GO:0004565">
    <property type="term" value="F:beta-galactosidase activity"/>
    <property type="evidence" value="ECO:0007669"/>
    <property type="project" value="UniProtKB-EC"/>
</dbReference>
<organism evidence="10 11">
    <name type="scientific">Streptomyces montanus</name>
    <dbReference type="NCBI Taxonomy" id="2580423"/>
    <lineage>
        <taxon>Bacteria</taxon>
        <taxon>Bacillati</taxon>
        <taxon>Actinomycetota</taxon>
        <taxon>Actinomycetes</taxon>
        <taxon>Kitasatosporales</taxon>
        <taxon>Streptomycetaceae</taxon>
        <taxon>Streptomyces</taxon>
    </lineage>
</organism>
<dbReference type="Pfam" id="PF02837">
    <property type="entry name" value="Glyco_hydro_2_N"/>
    <property type="match status" value="1"/>
</dbReference>
<dbReference type="RefSeq" id="WP_138044436.1">
    <property type="nucleotide sequence ID" value="NZ_VBZC01000007.1"/>
</dbReference>
<evidence type="ECO:0000313" key="11">
    <source>
        <dbReference type="Proteomes" id="UP000305906"/>
    </source>
</evidence>
<dbReference type="InterPro" id="IPR023230">
    <property type="entry name" value="Glyco_hydro_2_CS"/>
</dbReference>
<dbReference type="SUPFAM" id="SSF49785">
    <property type="entry name" value="Galactose-binding domain-like"/>
    <property type="match status" value="1"/>
</dbReference>
<evidence type="ECO:0000313" key="10">
    <source>
        <dbReference type="EMBL" id="TLS46677.1"/>
    </source>
</evidence>
<dbReference type="Gene3D" id="2.60.40.10">
    <property type="entry name" value="Immunoglobulins"/>
    <property type="match status" value="2"/>
</dbReference>
<dbReference type="SMART" id="SM01038">
    <property type="entry name" value="Bgal_small_N"/>
    <property type="match status" value="1"/>
</dbReference>
<dbReference type="InterPro" id="IPR004199">
    <property type="entry name" value="B-gal_small/dom_5"/>
</dbReference>
<evidence type="ECO:0000256" key="7">
    <source>
        <dbReference type="ARBA" id="ARBA00032230"/>
    </source>
</evidence>
<dbReference type="InterPro" id="IPR008979">
    <property type="entry name" value="Galactose-bd-like_sf"/>
</dbReference>
<dbReference type="Gene3D" id="3.20.20.80">
    <property type="entry name" value="Glycosidases"/>
    <property type="match status" value="1"/>
</dbReference>
<dbReference type="Pfam" id="PF02836">
    <property type="entry name" value="Glyco_hydro_2_C"/>
    <property type="match status" value="1"/>
</dbReference>
<evidence type="ECO:0000256" key="4">
    <source>
        <dbReference type="ARBA" id="ARBA00013303"/>
    </source>
</evidence>
<gene>
    <name evidence="10" type="ORF">FE633_08270</name>
</gene>
<dbReference type="GO" id="GO:0005990">
    <property type="term" value="P:lactose catabolic process"/>
    <property type="evidence" value="ECO:0007669"/>
    <property type="project" value="TreeGrafter"/>
</dbReference>
<accession>A0A5R9FRS1</accession>
<dbReference type="PROSITE" id="PS00719">
    <property type="entry name" value="GLYCOSYL_HYDROL_F2_1"/>
    <property type="match status" value="1"/>
</dbReference>
<keyword evidence="6 8" id="KW-0326">Glycosidase</keyword>
<dbReference type="InterPro" id="IPR036156">
    <property type="entry name" value="Beta-gal/glucu_dom_sf"/>
</dbReference>
<evidence type="ECO:0000256" key="2">
    <source>
        <dbReference type="ARBA" id="ARBA00007401"/>
    </source>
</evidence>
<proteinExistence type="inferred from homology"/>
<keyword evidence="11" id="KW-1185">Reference proteome</keyword>
<evidence type="ECO:0000259" key="9">
    <source>
        <dbReference type="SMART" id="SM01038"/>
    </source>
</evidence>
<dbReference type="InterPro" id="IPR006103">
    <property type="entry name" value="Glyco_hydro_2_cat"/>
</dbReference>
<dbReference type="InterPro" id="IPR023232">
    <property type="entry name" value="Glyco_hydro_2_AS"/>
</dbReference>
<dbReference type="InterPro" id="IPR013783">
    <property type="entry name" value="Ig-like_fold"/>
</dbReference>
<dbReference type="SUPFAM" id="SSF74650">
    <property type="entry name" value="Galactose mutarotase-like"/>
    <property type="match status" value="1"/>
</dbReference>
<dbReference type="Gene3D" id="2.60.120.260">
    <property type="entry name" value="Galactose-binding domain-like"/>
    <property type="match status" value="1"/>
</dbReference>
<dbReference type="AlphaFoldDB" id="A0A5R9FRS1"/>
<dbReference type="InterPro" id="IPR006101">
    <property type="entry name" value="Glyco_hydro_2"/>
</dbReference>